<evidence type="ECO:0000313" key="1">
    <source>
        <dbReference type="EMBL" id="MSA94738.1"/>
    </source>
</evidence>
<evidence type="ECO:0000313" key="2">
    <source>
        <dbReference type="Proteomes" id="UP000462865"/>
    </source>
</evidence>
<dbReference type="AlphaFoldDB" id="A0A7K0IB21"/>
<dbReference type="Proteomes" id="UP000462865">
    <property type="component" value="Unassembled WGS sequence"/>
</dbReference>
<name>A0A7K0IB21_9ACTN</name>
<reference evidence="1 2" key="1">
    <citation type="journal article" date="2019" name="Nat. Med.">
        <title>A library of human gut bacterial isolates paired with longitudinal multiomics data enables mechanistic microbiome research.</title>
        <authorList>
            <person name="Poyet M."/>
            <person name="Groussin M."/>
            <person name="Gibbons S.M."/>
            <person name="Avila-Pacheco J."/>
            <person name="Jiang X."/>
            <person name="Kearney S.M."/>
            <person name="Perrotta A.R."/>
            <person name="Berdy B."/>
            <person name="Zhao S."/>
            <person name="Lieberman T.D."/>
            <person name="Swanson P.K."/>
            <person name="Smith M."/>
            <person name="Roesemann S."/>
            <person name="Alexander J.E."/>
            <person name="Rich S.A."/>
            <person name="Livny J."/>
            <person name="Vlamakis H."/>
            <person name="Clish C."/>
            <person name="Bullock K."/>
            <person name="Deik A."/>
            <person name="Scott J."/>
            <person name="Pierce K.A."/>
            <person name="Xavier R.J."/>
            <person name="Alm E.J."/>
        </authorList>
    </citation>
    <scope>NUCLEOTIDE SEQUENCE [LARGE SCALE GENOMIC DNA]</scope>
    <source>
        <strain evidence="1 2">BIOML-A1</strain>
    </source>
</reference>
<proteinExistence type="predicted"/>
<sequence length="45" mass="5102">MKKKDRKRLKKLMFEAIDAALHNCNGLNGADLHGIARTARILKKL</sequence>
<organism evidence="1 2">
    <name type="scientific">Gordonibacter urolithinfaciens</name>
    <dbReference type="NCBI Taxonomy" id="1335613"/>
    <lineage>
        <taxon>Bacteria</taxon>
        <taxon>Bacillati</taxon>
        <taxon>Actinomycetota</taxon>
        <taxon>Coriobacteriia</taxon>
        <taxon>Eggerthellales</taxon>
        <taxon>Eggerthellaceae</taxon>
        <taxon>Gordonibacter</taxon>
    </lineage>
</organism>
<accession>A0A7K0IB21</accession>
<dbReference type="RefSeq" id="WP_154249402.1">
    <property type="nucleotide sequence ID" value="NZ_JAJCNT010000015.1"/>
</dbReference>
<protein>
    <submittedName>
        <fullName evidence="1">Uncharacterized protein</fullName>
    </submittedName>
</protein>
<gene>
    <name evidence="1" type="ORF">GKG38_06635</name>
</gene>
<comment type="caution">
    <text evidence="1">The sequence shown here is derived from an EMBL/GenBank/DDBJ whole genome shotgun (WGS) entry which is preliminary data.</text>
</comment>
<dbReference type="EMBL" id="WKZA01000022">
    <property type="protein sequence ID" value="MSA94738.1"/>
    <property type="molecule type" value="Genomic_DNA"/>
</dbReference>